<evidence type="ECO:0000259" key="3">
    <source>
        <dbReference type="Pfam" id="PF13439"/>
    </source>
</evidence>
<sequence length="747" mass="81473">MNVLQPFASASVIINTYNRGKYLNDAIAALRGLDYPEFEVIVVNGPSTDDSADVIAGWGDAIKALDCADANLSMSRNIGVAAAAGDFICFMDDDAAPHPQWLRRLAISYRDPEIGGVGGYTLDNTGVRWQVRKTVCDRYGNAHNVTAFFDERTLNRPGTPFYPSLLGTNSSFRASALKAIGGFDETFAYLLDETDVCLRLIDAGWKLVYEPTALIYHQFAESHIRSNEKVARTLLPSAVSKSYFIMRHGGRANIEKAAAEIERYRKEISDANRWLAENGKISERHRFSLDEDLVQGIADGQRLASSRGHKVDGDLAPAPAPPFHAFPQPHVRRIALVSQGFPPASESGIARWTAMVAAGLVARGHHVHVLTKAEGEHETVVFRDGQWVHALLPDHENAAPNVEAYAIPGNLAAWGTRVWREVQYLKSFGLEIVSFPIWDLEGLPLIDDPDIRTLVSLHTTYAMALPFKPEWNERPLYKHHFVDKVIAAEKALFERAPLLLANSGAIVAAIEERYAVAIADRAPIVPHGTPDPLVTRADAARARNVALLAGDRLRVLYVGRFEPRKGFDIAIDVAQRLQGQPSIEMHFIGDVLDAVHRDMIQQAGAGSILESDRVHFLGTVARDALDDAYVRADLVLMPSRFESFGLVAIEAMAAGRPVLALQSGGLAEVATAANGCRSWPDSSDVAAHFTAEICALDADRATLHHCGRQARAAFEAAYSVAAMAAGIEQVYERLLGSGEAALETTDA</sequence>
<reference evidence="4 5" key="1">
    <citation type="submission" date="2019-09" db="EMBL/GenBank/DDBJ databases">
        <title>Polymorphobacter sp. isolated from a lake in China.</title>
        <authorList>
            <person name="Liu Z."/>
        </authorList>
    </citation>
    <scope>NUCLEOTIDE SEQUENCE [LARGE SCALE GENOMIC DNA]</scope>
    <source>
        <strain evidence="4 5">D40P</strain>
    </source>
</reference>
<dbReference type="Gene3D" id="3.40.50.2000">
    <property type="entry name" value="Glycogen Phosphorylase B"/>
    <property type="match status" value="2"/>
</dbReference>
<dbReference type="GO" id="GO:0016757">
    <property type="term" value="F:glycosyltransferase activity"/>
    <property type="evidence" value="ECO:0007669"/>
    <property type="project" value="InterPro"/>
</dbReference>
<dbReference type="InterPro" id="IPR028098">
    <property type="entry name" value="Glyco_trans_4-like_N"/>
</dbReference>
<dbReference type="InterPro" id="IPR001296">
    <property type="entry name" value="Glyco_trans_1"/>
</dbReference>
<keyword evidence="5" id="KW-1185">Reference proteome</keyword>
<dbReference type="PANTHER" id="PTHR45947:SF3">
    <property type="entry name" value="SULFOQUINOVOSYL TRANSFERASE SQD2"/>
    <property type="match status" value="1"/>
</dbReference>
<dbReference type="CDD" id="cd03801">
    <property type="entry name" value="GT4_PimA-like"/>
    <property type="match status" value="1"/>
</dbReference>
<dbReference type="AlphaFoldDB" id="A0A7C9KJK2"/>
<evidence type="ECO:0000259" key="2">
    <source>
        <dbReference type="Pfam" id="PF00535"/>
    </source>
</evidence>
<feature type="domain" description="Glycosyltransferase 2-like" evidence="2">
    <location>
        <begin position="11"/>
        <end position="179"/>
    </location>
</feature>
<proteinExistence type="predicted"/>
<keyword evidence="4" id="KW-0808">Transferase</keyword>
<dbReference type="Pfam" id="PF00534">
    <property type="entry name" value="Glycos_transf_1"/>
    <property type="match status" value="1"/>
</dbReference>
<dbReference type="SUPFAM" id="SSF53756">
    <property type="entry name" value="UDP-Glycosyltransferase/glycogen phosphorylase"/>
    <property type="match status" value="1"/>
</dbReference>
<protein>
    <submittedName>
        <fullName evidence="4">Glycosyltransferase</fullName>
    </submittedName>
</protein>
<name>A0A7C9KJK2_9SPHN</name>
<dbReference type="InterPro" id="IPR050194">
    <property type="entry name" value="Glycosyltransferase_grp1"/>
</dbReference>
<dbReference type="Proteomes" id="UP000481327">
    <property type="component" value="Unassembled WGS sequence"/>
</dbReference>
<dbReference type="Pfam" id="PF13439">
    <property type="entry name" value="Glyco_transf_4"/>
    <property type="match status" value="1"/>
</dbReference>
<dbReference type="OrthoDB" id="9806708at2"/>
<feature type="domain" description="Glycosyl transferase family 1" evidence="1">
    <location>
        <begin position="543"/>
        <end position="711"/>
    </location>
</feature>
<dbReference type="Gene3D" id="3.90.550.10">
    <property type="entry name" value="Spore Coat Polysaccharide Biosynthesis Protein SpsA, Chain A"/>
    <property type="match status" value="1"/>
</dbReference>
<comment type="caution">
    <text evidence="4">The sequence shown here is derived from an EMBL/GenBank/DDBJ whole genome shotgun (WGS) entry which is preliminary data.</text>
</comment>
<evidence type="ECO:0000313" key="4">
    <source>
        <dbReference type="EMBL" id="MQT15883.1"/>
    </source>
</evidence>
<feature type="domain" description="Glycosyltransferase subfamily 4-like N-terminal" evidence="3">
    <location>
        <begin position="348"/>
        <end position="528"/>
    </location>
</feature>
<accession>A0A7C9KJK2</accession>
<gene>
    <name evidence="4" type="ORF">F3168_01210</name>
</gene>
<dbReference type="InterPro" id="IPR001173">
    <property type="entry name" value="Glyco_trans_2-like"/>
</dbReference>
<organism evidence="4 5">
    <name type="scientific">Sandarakinorhabdus fusca</name>
    <dbReference type="NCBI Taxonomy" id="1439888"/>
    <lineage>
        <taxon>Bacteria</taxon>
        <taxon>Pseudomonadati</taxon>
        <taxon>Pseudomonadota</taxon>
        <taxon>Alphaproteobacteria</taxon>
        <taxon>Sphingomonadales</taxon>
        <taxon>Sphingosinicellaceae</taxon>
        <taxon>Sandarakinorhabdus</taxon>
    </lineage>
</organism>
<dbReference type="EMBL" id="WIOL01000001">
    <property type="protein sequence ID" value="MQT15883.1"/>
    <property type="molecule type" value="Genomic_DNA"/>
</dbReference>
<dbReference type="PANTHER" id="PTHR45947">
    <property type="entry name" value="SULFOQUINOVOSYL TRANSFERASE SQD2"/>
    <property type="match status" value="1"/>
</dbReference>
<dbReference type="InterPro" id="IPR029044">
    <property type="entry name" value="Nucleotide-diphossugar_trans"/>
</dbReference>
<dbReference type="RefSeq" id="WP_152576347.1">
    <property type="nucleotide sequence ID" value="NZ_JAATJI010000001.1"/>
</dbReference>
<dbReference type="Pfam" id="PF00535">
    <property type="entry name" value="Glycos_transf_2"/>
    <property type="match status" value="1"/>
</dbReference>
<evidence type="ECO:0000313" key="5">
    <source>
        <dbReference type="Proteomes" id="UP000481327"/>
    </source>
</evidence>
<dbReference type="SUPFAM" id="SSF53448">
    <property type="entry name" value="Nucleotide-diphospho-sugar transferases"/>
    <property type="match status" value="1"/>
</dbReference>
<evidence type="ECO:0000259" key="1">
    <source>
        <dbReference type="Pfam" id="PF00534"/>
    </source>
</evidence>